<dbReference type="GO" id="GO:0006526">
    <property type="term" value="P:L-arginine biosynthetic process"/>
    <property type="evidence" value="ECO:0007669"/>
    <property type="project" value="UniProtKB-UniRule"/>
</dbReference>
<dbReference type="PROSITE" id="PS01224">
    <property type="entry name" value="ARGC"/>
    <property type="match status" value="1"/>
</dbReference>
<dbReference type="Gene3D" id="3.30.360.10">
    <property type="entry name" value="Dihydrodipicolinate Reductase, domain 2"/>
    <property type="match status" value="1"/>
</dbReference>
<dbReference type="RefSeq" id="WP_076347908.1">
    <property type="nucleotide sequence ID" value="NZ_FTOO01000009.1"/>
</dbReference>
<dbReference type="GO" id="GO:0003942">
    <property type="term" value="F:N-acetyl-gamma-glutamyl-phosphate reductase activity"/>
    <property type="evidence" value="ECO:0007669"/>
    <property type="project" value="UniProtKB-UniRule"/>
</dbReference>
<dbReference type="CDD" id="cd23934">
    <property type="entry name" value="AGPR_1_C"/>
    <property type="match status" value="1"/>
</dbReference>
<name>A0A1N7NME2_9BACL</name>
<dbReference type="PANTHER" id="PTHR32338:SF10">
    <property type="entry name" value="N-ACETYL-GAMMA-GLUTAMYL-PHOSPHATE REDUCTASE, CHLOROPLASTIC-RELATED"/>
    <property type="match status" value="1"/>
</dbReference>
<gene>
    <name evidence="5" type="primary">argC</name>
    <name evidence="8" type="ORF">SAMN05421799_10925</name>
</gene>
<comment type="pathway">
    <text evidence="5">Amino-acid biosynthesis; L-arginine biosynthesis; N(2)-acetyl-L-ornithine from L-glutamate: step 3/4.</text>
</comment>
<dbReference type="InterPro" id="IPR000706">
    <property type="entry name" value="AGPR_type-1"/>
</dbReference>
<comment type="function">
    <text evidence="5">Catalyzes the NADPH-dependent reduction of N-acetyl-5-glutamyl phosphate to yield N-acetyl-L-glutamate 5-semialdehyde.</text>
</comment>
<evidence type="ECO:0000256" key="3">
    <source>
        <dbReference type="ARBA" id="ARBA00022857"/>
    </source>
</evidence>
<accession>A0A1N7NME2</accession>
<keyword evidence="4 5" id="KW-0560">Oxidoreductase</keyword>
<evidence type="ECO:0000256" key="4">
    <source>
        <dbReference type="ARBA" id="ARBA00023002"/>
    </source>
</evidence>
<dbReference type="PANTHER" id="PTHR32338">
    <property type="entry name" value="N-ACETYL-GAMMA-GLUTAMYL-PHOSPHATE REDUCTASE, CHLOROPLASTIC-RELATED-RELATED"/>
    <property type="match status" value="1"/>
</dbReference>
<dbReference type="UniPathway" id="UPA00068">
    <property type="reaction ID" value="UER00108"/>
</dbReference>
<dbReference type="SUPFAM" id="SSF51735">
    <property type="entry name" value="NAD(P)-binding Rossmann-fold domains"/>
    <property type="match status" value="1"/>
</dbReference>
<dbReference type="SMART" id="SM00859">
    <property type="entry name" value="Semialdhyde_dh"/>
    <property type="match status" value="1"/>
</dbReference>
<sequence>MTNVRVGIVGPTGYAGMELVRLVAGHPRLSLSYLAGSGARTGPLDAHLPHLRPLADLLPPVEPLDVRKAAETCDLVFVALPSGESGRVAWDIAQSGKARGVKVIDLSGDLRLPKDVYETWYGRPALPEEALASARYGLPERDRASIRDAHVVANPGCYATACALAVLPLGEWLSDVTGPIIFDAKSGVTGAGRAPKPHLHLGELANDVYPYRVGLHQHTPEIERAIGERARVLLTTQLLPVPRGILVCAYVPLPPDRAPMVYDRYTSFCEREPFLRLLPEGEMPHIKAVNGTNECHIAVRWDERSRLLQVFSAIDNLGKGAAGQAVQNANLMFGWPETEGLELVPLWM</sequence>
<proteinExistence type="inferred from homology"/>
<evidence type="ECO:0000256" key="5">
    <source>
        <dbReference type="HAMAP-Rule" id="MF_00150"/>
    </source>
</evidence>
<keyword evidence="9" id="KW-1185">Reference proteome</keyword>
<dbReference type="GO" id="GO:0070401">
    <property type="term" value="F:NADP+ binding"/>
    <property type="evidence" value="ECO:0007669"/>
    <property type="project" value="InterPro"/>
</dbReference>
<dbReference type="EMBL" id="FTOO01000009">
    <property type="protein sequence ID" value="SIS99526.1"/>
    <property type="molecule type" value="Genomic_DNA"/>
</dbReference>
<reference evidence="9" key="1">
    <citation type="submission" date="2017-01" db="EMBL/GenBank/DDBJ databases">
        <authorList>
            <person name="Varghese N."/>
            <person name="Submissions S."/>
        </authorList>
    </citation>
    <scope>NUCLEOTIDE SEQUENCE [LARGE SCALE GENOMIC DNA]</scope>
    <source>
        <strain evidence="9">DSM 16176</strain>
    </source>
</reference>
<dbReference type="NCBIfam" id="TIGR01850">
    <property type="entry name" value="argC"/>
    <property type="match status" value="1"/>
</dbReference>
<dbReference type="GO" id="GO:0051287">
    <property type="term" value="F:NAD binding"/>
    <property type="evidence" value="ECO:0007669"/>
    <property type="project" value="InterPro"/>
</dbReference>
<dbReference type="InterPro" id="IPR036291">
    <property type="entry name" value="NAD(P)-bd_dom_sf"/>
</dbReference>
<evidence type="ECO:0000256" key="1">
    <source>
        <dbReference type="ARBA" id="ARBA00022571"/>
    </source>
</evidence>
<comment type="similarity">
    <text evidence="5">Belongs to the NAGSA dehydrogenase family. Type 1 subfamily.</text>
</comment>
<dbReference type="InterPro" id="IPR023013">
    <property type="entry name" value="AGPR_AS"/>
</dbReference>
<dbReference type="InterPro" id="IPR050085">
    <property type="entry name" value="AGPR"/>
</dbReference>
<keyword evidence="3 5" id="KW-0521">NADP</keyword>
<dbReference type="Proteomes" id="UP000186156">
    <property type="component" value="Unassembled WGS sequence"/>
</dbReference>
<comment type="catalytic activity">
    <reaction evidence="5">
        <text>N-acetyl-L-glutamate 5-semialdehyde + phosphate + NADP(+) = N-acetyl-L-glutamyl 5-phosphate + NADPH + H(+)</text>
        <dbReference type="Rhea" id="RHEA:21588"/>
        <dbReference type="ChEBI" id="CHEBI:15378"/>
        <dbReference type="ChEBI" id="CHEBI:29123"/>
        <dbReference type="ChEBI" id="CHEBI:43474"/>
        <dbReference type="ChEBI" id="CHEBI:57783"/>
        <dbReference type="ChEBI" id="CHEBI:57936"/>
        <dbReference type="ChEBI" id="CHEBI:58349"/>
        <dbReference type="EC" id="1.2.1.38"/>
    </reaction>
</comment>
<dbReference type="HAMAP" id="MF_00150">
    <property type="entry name" value="ArgC_type1"/>
    <property type="match status" value="1"/>
</dbReference>
<dbReference type="Pfam" id="PF22698">
    <property type="entry name" value="Semialdhyde_dhC_1"/>
    <property type="match status" value="1"/>
</dbReference>
<evidence type="ECO:0000313" key="9">
    <source>
        <dbReference type="Proteomes" id="UP000186156"/>
    </source>
</evidence>
<feature type="active site" evidence="5 6">
    <location>
        <position position="157"/>
    </location>
</feature>
<dbReference type="STRING" id="252246.SAMN05421799_10925"/>
<dbReference type="CDD" id="cd17895">
    <property type="entry name" value="AGPR_1_N"/>
    <property type="match status" value="1"/>
</dbReference>
<dbReference type="EC" id="1.2.1.38" evidence="5"/>
<evidence type="ECO:0000259" key="7">
    <source>
        <dbReference type="SMART" id="SM00859"/>
    </source>
</evidence>
<feature type="domain" description="Semialdehyde dehydrogenase NAD-binding" evidence="7">
    <location>
        <begin position="5"/>
        <end position="149"/>
    </location>
</feature>
<dbReference type="SUPFAM" id="SSF55347">
    <property type="entry name" value="Glyceraldehyde-3-phosphate dehydrogenase-like, C-terminal domain"/>
    <property type="match status" value="1"/>
</dbReference>
<evidence type="ECO:0000313" key="8">
    <source>
        <dbReference type="EMBL" id="SIS99526.1"/>
    </source>
</evidence>
<keyword evidence="5" id="KW-0963">Cytoplasm</keyword>
<dbReference type="Pfam" id="PF01118">
    <property type="entry name" value="Semialdhyde_dh"/>
    <property type="match status" value="1"/>
</dbReference>
<dbReference type="AlphaFoldDB" id="A0A1N7NME2"/>
<keyword evidence="1 5" id="KW-0055">Arginine biosynthesis</keyword>
<protein>
    <recommendedName>
        <fullName evidence="5">N-acetyl-gamma-glutamyl-phosphate reductase</fullName>
        <shortName evidence="5">AGPR</shortName>
        <ecNumber evidence="5">1.2.1.38</ecNumber>
    </recommendedName>
    <alternativeName>
        <fullName evidence="5">N-acetyl-glutamate semialdehyde dehydrogenase</fullName>
        <shortName evidence="5">NAGSA dehydrogenase</shortName>
    </alternativeName>
</protein>
<organism evidence="8 9">
    <name type="scientific">Alicyclobacillus vulcanalis</name>
    <dbReference type="NCBI Taxonomy" id="252246"/>
    <lineage>
        <taxon>Bacteria</taxon>
        <taxon>Bacillati</taxon>
        <taxon>Bacillota</taxon>
        <taxon>Bacilli</taxon>
        <taxon>Bacillales</taxon>
        <taxon>Alicyclobacillaceae</taxon>
        <taxon>Alicyclobacillus</taxon>
    </lineage>
</organism>
<evidence type="ECO:0000256" key="2">
    <source>
        <dbReference type="ARBA" id="ARBA00022605"/>
    </source>
</evidence>
<comment type="subcellular location">
    <subcellularLocation>
        <location evidence="5">Cytoplasm</location>
    </subcellularLocation>
</comment>
<dbReference type="InterPro" id="IPR000534">
    <property type="entry name" value="Semialdehyde_DH_NAD-bd"/>
</dbReference>
<keyword evidence="2 5" id="KW-0028">Amino-acid biosynthesis</keyword>
<dbReference type="GO" id="GO:0005737">
    <property type="term" value="C:cytoplasm"/>
    <property type="evidence" value="ECO:0007669"/>
    <property type="project" value="UniProtKB-SubCell"/>
</dbReference>
<dbReference type="Gene3D" id="3.40.50.720">
    <property type="entry name" value="NAD(P)-binding Rossmann-like Domain"/>
    <property type="match status" value="1"/>
</dbReference>
<dbReference type="InterPro" id="IPR058924">
    <property type="entry name" value="AGPR_dimerisation_dom"/>
</dbReference>
<dbReference type="OrthoDB" id="9801289at2"/>
<evidence type="ECO:0000256" key="6">
    <source>
        <dbReference type="PROSITE-ProRule" id="PRU10010"/>
    </source>
</evidence>